<organism evidence="2 3">
    <name type="scientific">Paragemmobacter aquarius</name>
    <dbReference type="NCBI Taxonomy" id="2169400"/>
    <lineage>
        <taxon>Bacteria</taxon>
        <taxon>Pseudomonadati</taxon>
        <taxon>Pseudomonadota</taxon>
        <taxon>Alphaproteobacteria</taxon>
        <taxon>Rhodobacterales</taxon>
        <taxon>Paracoccaceae</taxon>
        <taxon>Paragemmobacter</taxon>
    </lineage>
</organism>
<keyword evidence="1" id="KW-0812">Transmembrane</keyword>
<keyword evidence="2" id="KW-0614">Plasmid</keyword>
<proteinExistence type="predicted"/>
<sequence length="125" mass="13625">MADTTNDPRDIEADLEQVRSGLASDLDELSNRASIDYVAREALGMLKLNTTDATRTIDRAMRDNPVAFGLIGLGLAWMVMGAIKALTQPNLRMVALTDYTVTIPTPTGTETSAGFAPKRWTHCRV</sequence>
<evidence type="ECO:0008006" key="4">
    <source>
        <dbReference type="Google" id="ProtNLM"/>
    </source>
</evidence>
<dbReference type="InterPro" id="IPR022062">
    <property type="entry name" value="DUF3618"/>
</dbReference>
<feature type="transmembrane region" description="Helical" evidence="1">
    <location>
        <begin position="66"/>
        <end position="86"/>
    </location>
</feature>
<accession>A0A2S0US27</accession>
<geneLocation type="plasmid" evidence="2">
    <name>unnamed1</name>
</geneLocation>
<dbReference type="Pfam" id="PF12277">
    <property type="entry name" value="DUF3618"/>
    <property type="match status" value="1"/>
</dbReference>
<name>A0A2S0US27_9RHOB</name>
<protein>
    <recommendedName>
        <fullName evidence="4">DUF3618 domain-containing protein</fullName>
    </recommendedName>
</protein>
<keyword evidence="1" id="KW-1133">Transmembrane helix</keyword>
<dbReference type="KEGG" id="geh:HYN69_18575"/>
<gene>
    <name evidence="2" type="ORF">HYN69_18575</name>
</gene>
<dbReference type="Proteomes" id="UP000244496">
    <property type="component" value="Plasmid unnamed1"/>
</dbReference>
<evidence type="ECO:0000313" key="3">
    <source>
        <dbReference type="Proteomes" id="UP000244496"/>
    </source>
</evidence>
<keyword evidence="3" id="KW-1185">Reference proteome</keyword>
<dbReference type="EMBL" id="CP028919">
    <property type="protein sequence ID" value="AWB50607.1"/>
    <property type="molecule type" value="Genomic_DNA"/>
</dbReference>
<evidence type="ECO:0000313" key="2">
    <source>
        <dbReference type="EMBL" id="AWB50607.1"/>
    </source>
</evidence>
<keyword evidence="1" id="KW-0472">Membrane</keyword>
<reference evidence="2 3" key="1">
    <citation type="submission" date="2018-04" db="EMBL/GenBank/DDBJ databases">
        <title>Genome sequencing of Gemmobacter.</title>
        <authorList>
            <person name="Yi H."/>
            <person name="Baek M.-G."/>
        </authorList>
    </citation>
    <scope>NUCLEOTIDE SEQUENCE [LARGE SCALE GENOMIC DNA]</scope>
    <source>
        <strain evidence="2 3">HYN0069</strain>
        <plasmid evidence="3">Plasmid unnamed1</plasmid>
    </source>
</reference>
<dbReference type="RefSeq" id="WP_108437412.1">
    <property type="nucleotide sequence ID" value="NZ_CP028919.1"/>
</dbReference>
<evidence type="ECO:0000256" key="1">
    <source>
        <dbReference type="SAM" id="Phobius"/>
    </source>
</evidence>
<dbReference type="AlphaFoldDB" id="A0A2S0US27"/>
<dbReference type="OrthoDB" id="7471221at2"/>